<gene>
    <name evidence="1" type="ORF">GQN54_13480</name>
</gene>
<evidence type="ECO:0000313" key="1">
    <source>
        <dbReference type="EMBL" id="NBG67135.1"/>
    </source>
</evidence>
<organism evidence="1 2">
    <name type="scientific">Acidiluteibacter ferrifornacis</name>
    <dbReference type="NCBI Taxonomy" id="2692424"/>
    <lineage>
        <taxon>Bacteria</taxon>
        <taxon>Pseudomonadati</taxon>
        <taxon>Bacteroidota</taxon>
        <taxon>Flavobacteriia</taxon>
        <taxon>Flavobacteriales</taxon>
        <taxon>Cryomorphaceae</taxon>
        <taxon>Acidiluteibacter</taxon>
    </lineage>
</organism>
<dbReference type="EMBL" id="WWNE01000012">
    <property type="protein sequence ID" value="NBG67135.1"/>
    <property type="molecule type" value="Genomic_DNA"/>
</dbReference>
<name>A0A6N9NRT7_9FLAO</name>
<protein>
    <submittedName>
        <fullName evidence="1">DUF4440 domain-containing protein</fullName>
    </submittedName>
</protein>
<dbReference type="AlphaFoldDB" id="A0A6N9NRT7"/>
<dbReference type="InterPro" id="IPR032710">
    <property type="entry name" value="NTF2-like_dom_sf"/>
</dbReference>
<dbReference type="SUPFAM" id="SSF54427">
    <property type="entry name" value="NTF2-like"/>
    <property type="match status" value="1"/>
</dbReference>
<sequence length="140" mass="16210">MIQEKDSLLFQIGFNKIDTHQVALLTSTDFEFYHDEHGITETKSAFIKSISGIGELPFKTWRTLVEGTMEVFPLYQDNSQVLYGAIQNGIHDFYQKKEGEAARKTNTAKFTHLWVIENGDWKLKRVLSYDHQIPQENGKK</sequence>
<dbReference type="RefSeq" id="WP_160634082.1">
    <property type="nucleotide sequence ID" value="NZ_WWNE01000012.1"/>
</dbReference>
<keyword evidence="2" id="KW-1185">Reference proteome</keyword>
<evidence type="ECO:0000313" key="2">
    <source>
        <dbReference type="Proteomes" id="UP000470771"/>
    </source>
</evidence>
<reference evidence="1 2" key="1">
    <citation type="submission" date="2019-12" db="EMBL/GenBank/DDBJ databases">
        <authorList>
            <person name="Zhao J."/>
        </authorList>
    </citation>
    <scope>NUCLEOTIDE SEQUENCE [LARGE SCALE GENOMIC DNA]</scope>
    <source>
        <strain evidence="1 2">S-15</strain>
    </source>
</reference>
<proteinExistence type="predicted"/>
<accession>A0A6N9NRT7</accession>
<comment type="caution">
    <text evidence="1">The sequence shown here is derived from an EMBL/GenBank/DDBJ whole genome shotgun (WGS) entry which is preliminary data.</text>
</comment>
<dbReference type="Proteomes" id="UP000470771">
    <property type="component" value="Unassembled WGS sequence"/>
</dbReference>